<accession>A0ABU1EMT6</accession>
<dbReference type="PANTHER" id="PTHR22916:SF3">
    <property type="entry name" value="UDP-GLCNAC:BETAGAL BETA-1,3-N-ACETYLGLUCOSAMINYLTRANSFERASE-LIKE PROTEIN 1"/>
    <property type="match status" value="1"/>
</dbReference>
<dbReference type="PANTHER" id="PTHR22916">
    <property type="entry name" value="GLYCOSYLTRANSFERASE"/>
    <property type="match status" value="1"/>
</dbReference>
<protein>
    <submittedName>
        <fullName evidence="2">Glycosyltransferase</fullName>
        <ecNumber evidence="2">2.4.-.-</ecNumber>
    </submittedName>
</protein>
<organism evidence="2 3">
    <name type="scientific">Christiangramia sediminicola</name>
    <dbReference type="NCBI Taxonomy" id="3073267"/>
    <lineage>
        <taxon>Bacteria</taxon>
        <taxon>Pseudomonadati</taxon>
        <taxon>Bacteroidota</taxon>
        <taxon>Flavobacteriia</taxon>
        <taxon>Flavobacteriales</taxon>
        <taxon>Flavobacteriaceae</taxon>
        <taxon>Christiangramia</taxon>
    </lineage>
</organism>
<proteinExistence type="predicted"/>
<dbReference type="SUPFAM" id="SSF53448">
    <property type="entry name" value="Nucleotide-diphospho-sugar transferases"/>
    <property type="match status" value="1"/>
</dbReference>
<dbReference type="RefSeq" id="WP_309560569.1">
    <property type="nucleotide sequence ID" value="NZ_JAVJIU010000001.1"/>
</dbReference>
<keyword evidence="2" id="KW-0808">Transferase</keyword>
<keyword evidence="2" id="KW-0328">Glycosyltransferase</keyword>
<sequence>MNTPLVSICIPVLNGEKYLNEALSSIELQSYQNIEVIISDNGSKDSSMDICLEYKTTSKYPVRIYDHHTMGIGENWNNCVTKSNGEYLKFLFQDDVLYPNCVEDLIWIFNQYEDIGLVACKREILTDNPESAWQRKWIVRYGDLQEKMFQNDWDKKILDRSILKKKEFFKDPFNKIGEPTAVMLKKSIFNEVGLFNTELKIVLDIEFYYRVLIKSRIIIVNKTLVGFRLHEEQASKKGVNVHKKEFDLYINILIKEYFWELSISHKMQVLRRKFIQLLKF</sequence>
<reference evidence="3" key="1">
    <citation type="submission" date="2023-07" db="EMBL/GenBank/DDBJ databases">
        <title>Christiangramia sp. SM2212., a novel bacterium of the family Flavobacteriaceae isolated from the sea sediment.</title>
        <authorList>
            <person name="Wang J."/>
            <person name="Zhang X."/>
        </authorList>
    </citation>
    <scope>NUCLEOTIDE SEQUENCE [LARGE SCALE GENOMIC DNA]</scope>
    <source>
        <strain evidence="3">SM2212</strain>
    </source>
</reference>
<dbReference type="Pfam" id="PF00535">
    <property type="entry name" value="Glycos_transf_2"/>
    <property type="match status" value="1"/>
</dbReference>
<comment type="caution">
    <text evidence="2">The sequence shown here is derived from an EMBL/GenBank/DDBJ whole genome shotgun (WGS) entry which is preliminary data.</text>
</comment>
<gene>
    <name evidence="2" type="ORF">RE431_03525</name>
</gene>
<dbReference type="EMBL" id="JAVJIU010000001">
    <property type="protein sequence ID" value="MDR5589694.1"/>
    <property type="molecule type" value="Genomic_DNA"/>
</dbReference>
<keyword evidence="3" id="KW-1185">Reference proteome</keyword>
<dbReference type="Gene3D" id="3.90.550.10">
    <property type="entry name" value="Spore Coat Polysaccharide Biosynthesis Protein SpsA, Chain A"/>
    <property type="match status" value="1"/>
</dbReference>
<dbReference type="GO" id="GO:0016757">
    <property type="term" value="F:glycosyltransferase activity"/>
    <property type="evidence" value="ECO:0007669"/>
    <property type="project" value="UniProtKB-KW"/>
</dbReference>
<name>A0ABU1EMT6_9FLAO</name>
<dbReference type="EC" id="2.4.-.-" evidence="2"/>
<evidence type="ECO:0000259" key="1">
    <source>
        <dbReference type="Pfam" id="PF00535"/>
    </source>
</evidence>
<feature type="domain" description="Glycosyltransferase 2-like" evidence="1">
    <location>
        <begin position="7"/>
        <end position="150"/>
    </location>
</feature>
<dbReference type="InterPro" id="IPR001173">
    <property type="entry name" value="Glyco_trans_2-like"/>
</dbReference>
<dbReference type="Proteomes" id="UP001257234">
    <property type="component" value="Unassembled WGS sequence"/>
</dbReference>
<dbReference type="InterPro" id="IPR029044">
    <property type="entry name" value="Nucleotide-diphossugar_trans"/>
</dbReference>
<evidence type="ECO:0000313" key="2">
    <source>
        <dbReference type="EMBL" id="MDR5589694.1"/>
    </source>
</evidence>
<evidence type="ECO:0000313" key="3">
    <source>
        <dbReference type="Proteomes" id="UP001257234"/>
    </source>
</evidence>